<proteinExistence type="inferred from homology"/>
<accession>A0ABW7EN91</accession>
<name>A0ABW7EN91_9BURK</name>
<comment type="similarity">
    <text evidence="1">Belongs to the Gfa family.</text>
</comment>
<feature type="domain" description="CENP-V/GFA" evidence="4">
    <location>
        <begin position="5"/>
        <end position="113"/>
    </location>
</feature>
<keyword evidence="2" id="KW-0479">Metal-binding</keyword>
<evidence type="ECO:0000256" key="2">
    <source>
        <dbReference type="ARBA" id="ARBA00022723"/>
    </source>
</evidence>
<reference evidence="5 6" key="1">
    <citation type="submission" date="2024-09" db="EMBL/GenBank/DDBJ databases">
        <title>Novel species of the genus Pelomonas and Roseateles isolated from streams.</title>
        <authorList>
            <person name="Lu H."/>
        </authorList>
    </citation>
    <scope>NUCLEOTIDE SEQUENCE [LARGE SCALE GENOMIC DNA]</scope>
    <source>
        <strain evidence="5 6">DC23W</strain>
    </source>
</reference>
<evidence type="ECO:0000256" key="1">
    <source>
        <dbReference type="ARBA" id="ARBA00005495"/>
    </source>
</evidence>
<dbReference type="InterPro" id="IPR052355">
    <property type="entry name" value="CENP-V-like"/>
</dbReference>
<dbReference type="Gene3D" id="2.170.150.70">
    <property type="match status" value="1"/>
</dbReference>
<evidence type="ECO:0000256" key="3">
    <source>
        <dbReference type="ARBA" id="ARBA00022833"/>
    </source>
</evidence>
<keyword evidence="6" id="KW-1185">Reference proteome</keyword>
<dbReference type="EMBL" id="JBIGHY010000004">
    <property type="protein sequence ID" value="MFG6414892.1"/>
    <property type="molecule type" value="Genomic_DNA"/>
</dbReference>
<dbReference type="Pfam" id="PF04828">
    <property type="entry name" value="GFA"/>
    <property type="match status" value="1"/>
</dbReference>
<comment type="caution">
    <text evidence="5">The sequence shown here is derived from an EMBL/GenBank/DDBJ whole genome shotgun (WGS) entry which is preliminary data.</text>
</comment>
<evidence type="ECO:0000313" key="5">
    <source>
        <dbReference type="EMBL" id="MFG6414892.1"/>
    </source>
</evidence>
<dbReference type="SUPFAM" id="SSF51316">
    <property type="entry name" value="Mss4-like"/>
    <property type="match status" value="1"/>
</dbReference>
<dbReference type="PANTHER" id="PTHR28620">
    <property type="entry name" value="CENTROMERE PROTEIN V"/>
    <property type="match status" value="1"/>
</dbReference>
<dbReference type="PANTHER" id="PTHR28620:SF1">
    <property type="entry name" value="CENP-V_GFA DOMAIN-CONTAINING PROTEIN"/>
    <property type="match status" value="1"/>
</dbReference>
<dbReference type="Proteomes" id="UP001606300">
    <property type="component" value="Unassembled WGS sequence"/>
</dbReference>
<protein>
    <submittedName>
        <fullName evidence="5">GFA family protein</fullName>
    </submittedName>
</protein>
<evidence type="ECO:0000313" key="6">
    <source>
        <dbReference type="Proteomes" id="UP001606300"/>
    </source>
</evidence>
<dbReference type="PROSITE" id="PS51891">
    <property type="entry name" value="CENP_V_GFA"/>
    <property type="match status" value="1"/>
</dbReference>
<gene>
    <name evidence="5" type="ORF">ACG02S_13410</name>
</gene>
<evidence type="ECO:0000259" key="4">
    <source>
        <dbReference type="PROSITE" id="PS51891"/>
    </source>
</evidence>
<keyword evidence="3" id="KW-0862">Zinc</keyword>
<dbReference type="InterPro" id="IPR006913">
    <property type="entry name" value="CENP-V/GFA"/>
</dbReference>
<sequence>MTTTHQGSCHCGRVKFEVDGEIDSAVACNCSMCQRRGSLLWFAPRSSLRLLTPESDLASYTFNKHVIQHRFCATCGIHPYGEGKAPNGDATAAINIRCLDGIDLAAVPVHTYDGRAMP</sequence>
<dbReference type="RefSeq" id="WP_394470956.1">
    <property type="nucleotide sequence ID" value="NZ_JBIGHY010000004.1"/>
</dbReference>
<organism evidence="5 6">
    <name type="scientific">Pelomonas dachongensis</name>
    <dbReference type="NCBI Taxonomy" id="3299029"/>
    <lineage>
        <taxon>Bacteria</taxon>
        <taxon>Pseudomonadati</taxon>
        <taxon>Pseudomonadota</taxon>
        <taxon>Betaproteobacteria</taxon>
        <taxon>Burkholderiales</taxon>
        <taxon>Sphaerotilaceae</taxon>
        <taxon>Roseateles</taxon>
    </lineage>
</organism>
<dbReference type="InterPro" id="IPR011057">
    <property type="entry name" value="Mss4-like_sf"/>
</dbReference>